<organism evidence="1 2">
    <name type="scientific">Candidatus Colimorpha enterica</name>
    <dbReference type="NCBI Taxonomy" id="3083063"/>
    <lineage>
        <taxon>Bacteria</taxon>
        <taxon>Pseudomonadati</taxon>
        <taxon>Bacteroidota</taxon>
        <taxon>Bacteroidia</taxon>
        <taxon>Bacteroidales</taxon>
        <taxon>Candidatus Colimorpha</taxon>
    </lineage>
</organism>
<dbReference type="InterPro" id="IPR046286">
    <property type="entry name" value="DUF6323"/>
</dbReference>
<proteinExistence type="predicted"/>
<accession>A0AAE3JZW8</accession>
<evidence type="ECO:0000313" key="1">
    <source>
        <dbReference type="EMBL" id="MCI5755372.1"/>
    </source>
</evidence>
<evidence type="ECO:0000313" key="2">
    <source>
        <dbReference type="Proteomes" id="UP001139365"/>
    </source>
</evidence>
<name>A0AAE3JZW8_9BACT</name>
<dbReference type="Proteomes" id="UP001139365">
    <property type="component" value="Unassembled WGS sequence"/>
</dbReference>
<dbReference type="AlphaFoldDB" id="A0AAE3JZW8"/>
<comment type="caution">
    <text evidence="1">The sequence shown here is derived from an EMBL/GenBank/DDBJ whole genome shotgun (WGS) entry which is preliminary data.</text>
</comment>
<dbReference type="EMBL" id="JALEMU010000058">
    <property type="protein sequence ID" value="MCI5755372.1"/>
    <property type="molecule type" value="Genomic_DNA"/>
</dbReference>
<reference evidence="1 2" key="1">
    <citation type="submission" date="2022-03" db="EMBL/GenBank/DDBJ databases">
        <title>Metagenome-assembled genomes from swine fecal metagenomes.</title>
        <authorList>
            <person name="Holman D.B."/>
            <person name="Kommadath A."/>
        </authorList>
    </citation>
    <scope>NUCLEOTIDE SEQUENCE [LARGE SCALE GENOMIC DNA]</scope>
    <source>
        <strain evidence="1">SUG147</strain>
    </source>
</reference>
<protein>
    <submittedName>
        <fullName evidence="1">DUF6323 family protein</fullName>
    </submittedName>
</protein>
<sequence length="152" mass="16818">MNIGIISINSAFPAQTEKENILGLNGKLSENGLIISENQALSIAEARESSLQSNGRIEFSGKTAEKIILEFGKSACIDRDTFADTVCELIDIFYYLRNGYPETRLSDDRLISVMRECFDNECAGDTDLLADAVPDRLAGKRKKSPTEPESYE</sequence>
<dbReference type="Pfam" id="PF19848">
    <property type="entry name" value="DUF6323"/>
    <property type="match status" value="1"/>
</dbReference>
<gene>
    <name evidence="1" type="ORF">MR241_03655</name>
</gene>